<protein>
    <submittedName>
        <fullName evidence="1">Uncharacterized protein</fullName>
    </submittedName>
</protein>
<comment type="caution">
    <text evidence="1">The sequence shown here is derived from an EMBL/GenBank/DDBJ whole genome shotgun (WGS) entry which is preliminary data.</text>
</comment>
<dbReference type="AlphaFoldDB" id="A0A4R6FUT0"/>
<name>A0A4R6FUT0_9SPHN</name>
<keyword evidence="2" id="KW-1185">Reference proteome</keyword>
<proteinExistence type="predicted"/>
<accession>A0A4R6FUT0</accession>
<reference evidence="1 2" key="1">
    <citation type="submission" date="2019-03" db="EMBL/GenBank/DDBJ databases">
        <title>Genomic Encyclopedia of Type Strains, Phase IV (KMG-IV): sequencing the most valuable type-strain genomes for metagenomic binning, comparative biology and taxonomic classification.</title>
        <authorList>
            <person name="Goeker M."/>
        </authorList>
    </citation>
    <scope>NUCLEOTIDE SEQUENCE [LARGE SCALE GENOMIC DNA]</scope>
    <source>
        <strain evidence="1 2">DSM 25059</strain>
    </source>
</reference>
<sequence length="36" mass="3863">MDMRMLTAAMAMRADQRGPAIEAEGVLRALASRAVT</sequence>
<dbReference type="EMBL" id="SNWD01000002">
    <property type="protein sequence ID" value="TDN85571.1"/>
    <property type="molecule type" value="Genomic_DNA"/>
</dbReference>
<evidence type="ECO:0000313" key="1">
    <source>
        <dbReference type="EMBL" id="TDN85571.1"/>
    </source>
</evidence>
<gene>
    <name evidence="1" type="ORF">EV664_102278</name>
</gene>
<dbReference type="Proteomes" id="UP000295493">
    <property type="component" value="Unassembled WGS sequence"/>
</dbReference>
<organism evidence="1 2">
    <name type="scientific">Stakelama pacifica</name>
    <dbReference type="NCBI Taxonomy" id="517720"/>
    <lineage>
        <taxon>Bacteria</taxon>
        <taxon>Pseudomonadati</taxon>
        <taxon>Pseudomonadota</taxon>
        <taxon>Alphaproteobacteria</taxon>
        <taxon>Sphingomonadales</taxon>
        <taxon>Sphingomonadaceae</taxon>
        <taxon>Stakelama</taxon>
    </lineage>
</organism>
<evidence type="ECO:0000313" key="2">
    <source>
        <dbReference type="Proteomes" id="UP000295493"/>
    </source>
</evidence>